<comment type="caution">
    <text evidence="2">The sequence shown here is derived from an EMBL/GenBank/DDBJ whole genome shotgun (WGS) entry which is preliminary data.</text>
</comment>
<feature type="compositionally biased region" description="Basic and acidic residues" evidence="1">
    <location>
        <begin position="57"/>
        <end position="94"/>
    </location>
</feature>
<dbReference type="PaxDb" id="67767-A0A0J7L4T3"/>
<organism evidence="2 3">
    <name type="scientific">Lasius niger</name>
    <name type="common">Black garden ant</name>
    <dbReference type="NCBI Taxonomy" id="67767"/>
    <lineage>
        <taxon>Eukaryota</taxon>
        <taxon>Metazoa</taxon>
        <taxon>Ecdysozoa</taxon>
        <taxon>Arthropoda</taxon>
        <taxon>Hexapoda</taxon>
        <taxon>Insecta</taxon>
        <taxon>Pterygota</taxon>
        <taxon>Neoptera</taxon>
        <taxon>Endopterygota</taxon>
        <taxon>Hymenoptera</taxon>
        <taxon>Apocrita</taxon>
        <taxon>Aculeata</taxon>
        <taxon>Formicoidea</taxon>
        <taxon>Formicidae</taxon>
        <taxon>Formicinae</taxon>
        <taxon>Lasius</taxon>
        <taxon>Lasius</taxon>
    </lineage>
</organism>
<dbReference type="EMBL" id="LBMM01000782">
    <property type="protein sequence ID" value="KMQ97514.1"/>
    <property type="molecule type" value="Genomic_DNA"/>
</dbReference>
<reference evidence="2 3" key="1">
    <citation type="submission" date="2015-04" db="EMBL/GenBank/DDBJ databases">
        <title>Lasius niger genome sequencing.</title>
        <authorList>
            <person name="Konorov E.A."/>
            <person name="Nikitin M.A."/>
            <person name="Kirill M.V."/>
            <person name="Chang P."/>
        </authorList>
    </citation>
    <scope>NUCLEOTIDE SEQUENCE [LARGE SCALE GENOMIC DNA]</scope>
    <source>
        <tissue evidence="2">Whole</tissue>
    </source>
</reference>
<dbReference type="OrthoDB" id="6152532at2759"/>
<proteinExistence type="predicted"/>
<evidence type="ECO:0000313" key="3">
    <source>
        <dbReference type="Proteomes" id="UP000036403"/>
    </source>
</evidence>
<dbReference type="STRING" id="67767.A0A0J7L4T3"/>
<evidence type="ECO:0000313" key="2">
    <source>
        <dbReference type="EMBL" id="KMQ97514.1"/>
    </source>
</evidence>
<dbReference type="AlphaFoldDB" id="A0A0J7L4T3"/>
<gene>
    <name evidence="2" type="ORF">RF55_2146</name>
</gene>
<protein>
    <submittedName>
        <fullName evidence="2">Uncharacterized protein</fullName>
    </submittedName>
</protein>
<evidence type="ECO:0000256" key="1">
    <source>
        <dbReference type="SAM" id="MobiDB-lite"/>
    </source>
</evidence>
<accession>A0A0J7L4T3</accession>
<feature type="compositionally biased region" description="Polar residues" evidence="1">
    <location>
        <begin position="95"/>
        <end position="106"/>
    </location>
</feature>
<keyword evidence="3" id="KW-1185">Reference proteome</keyword>
<name>A0A0J7L4T3_LASNI</name>
<dbReference type="Proteomes" id="UP000036403">
    <property type="component" value="Unassembled WGS sequence"/>
</dbReference>
<feature type="region of interest" description="Disordered" evidence="1">
    <location>
        <begin position="21"/>
        <end position="106"/>
    </location>
</feature>
<feature type="compositionally biased region" description="Low complexity" evidence="1">
    <location>
        <begin position="28"/>
        <end position="46"/>
    </location>
</feature>
<sequence length="322" mass="35614">MRAPGILGWDREDEFMDWRELMNKGQPSSSASTAGASLGGAQSSTAMKVTGRPRRRSREDARPRTREISSAEHRREEARSIDRLEHQSCRENHTISKSGHTTTVMKSKSASSVDAWKEDLDGELDRGSSRRMYFKNFSSPTGGDESRVRVKRCANVVSTTAMEKWKESSRCETRSKSIAPKDLKSPLQFEESILWQDNGANDSPKDLEDRLRNVGGPGDVSDEDLPAYIGSLLVTVERKIERVSLDDMTFPCPACRNIDTDDPLLGCRCAGDDCGCGAGEDNCDCSSSVSSRKEQSAKSFEVAGIKHIDSDDEEEVRMGFGK</sequence>